<protein>
    <recommendedName>
        <fullName evidence="4">Flp family type IVb pilin</fullName>
    </recommendedName>
</protein>
<name>E0TG49_PARBH</name>
<dbReference type="STRING" id="314260.PB2503_12914"/>
<organism evidence="2 3">
    <name type="scientific">Parvularcula bermudensis (strain ATCC BAA-594 / HTCC2503 / KCTC 12087)</name>
    <dbReference type="NCBI Taxonomy" id="314260"/>
    <lineage>
        <taxon>Bacteria</taxon>
        <taxon>Pseudomonadati</taxon>
        <taxon>Pseudomonadota</taxon>
        <taxon>Alphaproteobacteria</taxon>
        <taxon>Parvularculales</taxon>
        <taxon>Parvularculaceae</taxon>
        <taxon>Parvularcula</taxon>
    </lineage>
</organism>
<dbReference type="eggNOG" id="COG3847">
    <property type="taxonomic scope" value="Bacteria"/>
</dbReference>
<evidence type="ECO:0000313" key="3">
    <source>
        <dbReference type="Proteomes" id="UP000001302"/>
    </source>
</evidence>
<dbReference type="AlphaFoldDB" id="E0TG49"/>
<reference evidence="2 3" key="2">
    <citation type="journal article" date="2011" name="J. Bacteriol.">
        <title>Complete genome sequence of strain HTCC2503T of Parvularcula bermudensis, the type species of the order "Parvularculales" in the class Alphaproteobacteria.</title>
        <authorList>
            <person name="Oh H.M."/>
            <person name="Kang I."/>
            <person name="Vergin K.L."/>
            <person name="Kang D."/>
            <person name="Rhee K.H."/>
            <person name="Giovannoni S.J."/>
            <person name="Cho J.C."/>
        </authorList>
    </citation>
    <scope>NUCLEOTIDE SEQUENCE [LARGE SCALE GENOMIC DNA]</scope>
    <source>
        <strain evidence="3">ATCC BAA-594 / HTCC2503 / KCTC 12087</strain>
    </source>
</reference>
<dbReference type="InterPro" id="IPR007047">
    <property type="entry name" value="Flp_Fap"/>
</dbReference>
<evidence type="ECO:0000256" key="1">
    <source>
        <dbReference type="SAM" id="Phobius"/>
    </source>
</evidence>
<dbReference type="Pfam" id="PF04964">
    <property type="entry name" value="Flp_Fap"/>
    <property type="match status" value="1"/>
</dbReference>
<reference evidence="3" key="1">
    <citation type="submission" date="2010-08" db="EMBL/GenBank/DDBJ databases">
        <title>Genome sequence of Parvularcula bermudensis HTCC2503.</title>
        <authorList>
            <person name="Kang D.-M."/>
            <person name="Oh H.-M."/>
            <person name="Cho J.-C."/>
        </authorList>
    </citation>
    <scope>NUCLEOTIDE SEQUENCE [LARGE SCALE GENOMIC DNA]</scope>
    <source>
        <strain evidence="3">ATCC BAA-594 / HTCC2503 / KCTC 12087</strain>
    </source>
</reference>
<keyword evidence="1" id="KW-0472">Membrane</keyword>
<proteinExistence type="predicted"/>
<keyword evidence="1" id="KW-0812">Transmembrane</keyword>
<accession>E0TG49</accession>
<sequence>MKWFLSDEEGATAMEYGLIVAIIAVALVVAVQGETGTRLQKAFNDAASGFDGTT</sequence>
<dbReference type="Proteomes" id="UP000001302">
    <property type="component" value="Chromosome"/>
</dbReference>
<keyword evidence="3" id="KW-1185">Reference proteome</keyword>
<feature type="transmembrane region" description="Helical" evidence="1">
    <location>
        <begin position="12"/>
        <end position="31"/>
    </location>
</feature>
<keyword evidence="1" id="KW-1133">Transmembrane helix</keyword>
<dbReference type="HOGENOM" id="CLU_171854_5_0_5"/>
<evidence type="ECO:0000313" key="2">
    <source>
        <dbReference type="EMBL" id="ADM10620.1"/>
    </source>
</evidence>
<dbReference type="EMBL" id="CP002156">
    <property type="protein sequence ID" value="ADM10620.1"/>
    <property type="molecule type" value="Genomic_DNA"/>
</dbReference>
<evidence type="ECO:0008006" key="4">
    <source>
        <dbReference type="Google" id="ProtNLM"/>
    </source>
</evidence>
<gene>
    <name evidence="2" type="ordered locus">PB2503_12914</name>
</gene>
<dbReference type="KEGG" id="pbr:PB2503_12914"/>